<dbReference type="AlphaFoldDB" id="A0AA86N9X4"/>
<feature type="transmembrane region" description="Helical" evidence="6">
    <location>
        <begin position="222"/>
        <end position="243"/>
    </location>
</feature>
<feature type="transmembrane region" description="Helical" evidence="6">
    <location>
        <begin position="189"/>
        <end position="210"/>
    </location>
</feature>
<feature type="transmembrane region" description="Helical" evidence="6">
    <location>
        <begin position="249"/>
        <end position="265"/>
    </location>
</feature>
<dbReference type="SUPFAM" id="SSF103473">
    <property type="entry name" value="MFS general substrate transporter"/>
    <property type="match status" value="1"/>
</dbReference>
<dbReference type="InterPro" id="IPR011701">
    <property type="entry name" value="MFS"/>
</dbReference>
<feature type="transmembrane region" description="Helical" evidence="6">
    <location>
        <begin position="73"/>
        <end position="91"/>
    </location>
</feature>
<dbReference type="InterPro" id="IPR036259">
    <property type="entry name" value="MFS_trans_sf"/>
</dbReference>
<dbReference type="GO" id="GO:0022857">
    <property type="term" value="F:transmembrane transporter activity"/>
    <property type="evidence" value="ECO:0007669"/>
    <property type="project" value="InterPro"/>
</dbReference>
<dbReference type="Gene3D" id="1.20.1250.20">
    <property type="entry name" value="MFS general substrate transporter like domains"/>
    <property type="match status" value="1"/>
</dbReference>
<dbReference type="InterPro" id="IPR020846">
    <property type="entry name" value="MFS_dom"/>
</dbReference>
<evidence type="ECO:0000259" key="7">
    <source>
        <dbReference type="PROSITE" id="PS50850"/>
    </source>
</evidence>
<dbReference type="Proteomes" id="UP001642409">
    <property type="component" value="Unassembled WGS sequence"/>
</dbReference>
<keyword evidence="3 6" id="KW-0812">Transmembrane</keyword>
<reference evidence="9 10" key="2">
    <citation type="submission" date="2024-07" db="EMBL/GenBank/DDBJ databases">
        <authorList>
            <person name="Akdeniz Z."/>
        </authorList>
    </citation>
    <scope>NUCLEOTIDE SEQUENCE [LARGE SCALE GENOMIC DNA]</scope>
</reference>
<dbReference type="PROSITE" id="PS50850">
    <property type="entry name" value="MFS"/>
    <property type="match status" value="1"/>
</dbReference>
<reference evidence="8" key="1">
    <citation type="submission" date="2023-06" db="EMBL/GenBank/DDBJ databases">
        <authorList>
            <person name="Kurt Z."/>
        </authorList>
    </citation>
    <scope>NUCLEOTIDE SEQUENCE</scope>
</reference>
<name>A0AA86N9X4_9EUKA</name>
<evidence type="ECO:0000256" key="6">
    <source>
        <dbReference type="SAM" id="Phobius"/>
    </source>
</evidence>
<dbReference type="Pfam" id="PF07690">
    <property type="entry name" value="MFS_1"/>
    <property type="match status" value="1"/>
</dbReference>
<protein>
    <submittedName>
        <fullName evidence="8">Major facilitator superfamily protein</fullName>
    </submittedName>
    <submittedName>
        <fullName evidence="9">Major_facilitator superfamily protein</fullName>
    </submittedName>
</protein>
<keyword evidence="4 6" id="KW-1133">Transmembrane helix</keyword>
<feature type="transmembrane region" description="Helical" evidence="6">
    <location>
        <begin position="164"/>
        <end position="183"/>
    </location>
</feature>
<evidence type="ECO:0000256" key="3">
    <source>
        <dbReference type="ARBA" id="ARBA00022692"/>
    </source>
</evidence>
<comment type="subcellular location">
    <subcellularLocation>
        <location evidence="1">Membrane</location>
        <topology evidence="1">Multi-pass membrane protein</topology>
    </subcellularLocation>
</comment>
<evidence type="ECO:0000313" key="8">
    <source>
        <dbReference type="EMBL" id="CAI9915480.1"/>
    </source>
</evidence>
<dbReference type="PANTHER" id="PTHR42718:SF9">
    <property type="entry name" value="MAJOR FACILITATOR SUPERFAMILY MULTIDRUG TRANSPORTER MFSC"/>
    <property type="match status" value="1"/>
</dbReference>
<keyword evidence="10" id="KW-1185">Reference proteome</keyword>
<feature type="domain" description="Major facilitator superfamily (MFS) profile" evidence="7">
    <location>
        <begin position="37"/>
        <end position="269"/>
    </location>
</feature>
<evidence type="ECO:0000256" key="5">
    <source>
        <dbReference type="ARBA" id="ARBA00023136"/>
    </source>
</evidence>
<feature type="transmembrane region" description="Helical" evidence="6">
    <location>
        <begin position="98"/>
        <end position="118"/>
    </location>
</feature>
<dbReference type="EMBL" id="CATOUU010000074">
    <property type="protein sequence ID" value="CAI9915480.1"/>
    <property type="molecule type" value="Genomic_DNA"/>
</dbReference>
<dbReference type="EMBL" id="CAXDID020000331">
    <property type="protein sequence ID" value="CAL6078023.1"/>
    <property type="molecule type" value="Genomic_DNA"/>
</dbReference>
<keyword evidence="5 6" id="KW-0472">Membrane</keyword>
<evidence type="ECO:0000256" key="1">
    <source>
        <dbReference type="ARBA" id="ARBA00004141"/>
    </source>
</evidence>
<feature type="transmembrane region" description="Helical" evidence="6">
    <location>
        <begin position="124"/>
        <end position="144"/>
    </location>
</feature>
<dbReference type="PANTHER" id="PTHR42718">
    <property type="entry name" value="MAJOR FACILITATOR SUPERFAMILY MULTIDRUG TRANSPORTER MFSC"/>
    <property type="match status" value="1"/>
</dbReference>
<keyword evidence="2" id="KW-0813">Transport</keyword>
<organism evidence="8">
    <name type="scientific">Hexamita inflata</name>
    <dbReference type="NCBI Taxonomy" id="28002"/>
    <lineage>
        <taxon>Eukaryota</taxon>
        <taxon>Metamonada</taxon>
        <taxon>Diplomonadida</taxon>
        <taxon>Hexamitidae</taxon>
        <taxon>Hexamitinae</taxon>
        <taxon>Hexamita</taxon>
    </lineage>
</organism>
<accession>A0AA86N9X4</accession>
<evidence type="ECO:0000256" key="4">
    <source>
        <dbReference type="ARBA" id="ARBA00022989"/>
    </source>
</evidence>
<evidence type="ECO:0000256" key="2">
    <source>
        <dbReference type="ARBA" id="ARBA00022448"/>
    </source>
</evidence>
<comment type="caution">
    <text evidence="8">The sequence shown here is derived from an EMBL/GenBank/DDBJ whole genome shotgun (WGS) entry which is preliminary data.</text>
</comment>
<proteinExistence type="predicted"/>
<sequence>MKEPVVELPLQSPLQTVRKSAFKSKNLMLSQSKISSMSPAMFITFLTSKFDETSMNLALPQIQKDLNLSESSAQWLSATFFIASAAFAIPLGKLSDSFGLINTFITLLLLLTVVRLAGFFTTNFPLLLVLRFITGALAAGCVALRNAMNTRYPSKEQQSKAIGITMILNQLCSIIIPLVSGFVLKDIGWKYQFVIASALSLISALMLIPFENPAPIKKNTKSDIFGSLFITLTVSFFCLIFTLISSKHYIGAAICLVVSIQWWALEMLF</sequence>
<evidence type="ECO:0000313" key="10">
    <source>
        <dbReference type="Proteomes" id="UP001642409"/>
    </source>
</evidence>
<gene>
    <name evidence="8" type="ORF">HINF_LOCUS3125</name>
    <name evidence="9" type="ORF">HINF_LOCUS58706</name>
</gene>
<dbReference type="GO" id="GO:0016020">
    <property type="term" value="C:membrane"/>
    <property type="evidence" value="ECO:0007669"/>
    <property type="project" value="UniProtKB-SubCell"/>
</dbReference>
<evidence type="ECO:0000313" key="9">
    <source>
        <dbReference type="EMBL" id="CAL6078023.1"/>
    </source>
</evidence>